<dbReference type="AlphaFoldDB" id="A0A916XAF1"/>
<feature type="chain" id="PRO_5037363717" description="DUF5689 domain-containing protein" evidence="1">
    <location>
        <begin position="21"/>
        <end position="426"/>
    </location>
</feature>
<evidence type="ECO:0000259" key="2">
    <source>
        <dbReference type="Pfam" id="PF18942"/>
    </source>
</evidence>
<dbReference type="EMBL" id="BMIL01000002">
    <property type="protein sequence ID" value="GGC56117.1"/>
    <property type="molecule type" value="Genomic_DNA"/>
</dbReference>
<comment type="caution">
    <text evidence="3">The sequence shown here is derived from an EMBL/GenBank/DDBJ whole genome shotgun (WGS) entry which is preliminary data.</text>
</comment>
<dbReference type="Proteomes" id="UP000651668">
    <property type="component" value="Unassembled WGS sequence"/>
</dbReference>
<gene>
    <name evidence="3" type="ORF">GCM10011387_07090</name>
</gene>
<name>A0A916XAF1_9SPHI</name>
<feature type="signal peptide" evidence="1">
    <location>
        <begin position="1"/>
        <end position="20"/>
    </location>
</feature>
<dbReference type="InterPro" id="IPR043744">
    <property type="entry name" value="DUF5689"/>
</dbReference>
<accession>A0A916XAF1</accession>
<keyword evidence="4" id="KW-1185">Reference proteome</keyword>
<feature type="domain" description="DUF5689" evidence="2">
    <location>
        <begin position="42"/>
        <end position="246"/>
    </location>
</feature>
<reference evidence="3" key="2">
    <citation type="submission" date="2020-09" db="EMBL/GenBank/DDBJ databases">
        <authorList>
            <person name="Sun Q."/>
            <person name="Zhou Y."/>
        </authorList>
    </citation>
    <scope>NUCLEOTIDE SEQUENCE</scope>
    <source>
        <strain evidence="3">CGMCC 1.15343</strain>
    </source>
</reference>
<evidence type="ECO:0000313" key="3">
    <source>
        <dbReference type="EMBL" id="GGC56117.1"/>
    </source>
</evidence>
<proteinExistence type="predicted"/>
<evidence type="ECO:0000313" key="4">
    <source>
        <dbReference type="Proteomes" id="UP000651668"/>
    </source>
</evidence>
<reference evidence="3" key="1">
    <citation type="journal article" date="2014" name="Int. J. Syst. Evol. Microbiol.">
        <title>Complete genome sequence of Corynebacterium casei LMG S-19264T (=DSM 44701T), isolated from a smear-ripened cheese.</title>
        <authorList>
            <consortium name="US DOE Joint Genome Institute (JGI-PGF)"/>
            <person name="Walter F."/>
            <person name="Albersmeier A."/>
            <person name="Kalinowski J."/>
            <person name="Ruckert C."/>
        </authorList>
    </citation>
    <scope>NUCLEOTIDE SEQUENCE</scope>
    <source>
        <strain evidence="3">CGMCC 1.15343</strain>
    </source>
</reference>
<dbReference type="RefSeq" id="WP_188625461.1">
    <property type="nucleotide sequence ID" value="NZ_BMIL01000002.1"/>
</dbReference>
<dbReference type="Pfam" id="PF18942">
    <property type="entry name" value="DUF5689"/>
    <property type="match status" value="1"/>
</dbReference>
<organism evidence="3 4">
    <name type="scientific">Pedobacter quisquiliarum</name>
    <dbReference type="NCBI Taxonomy" id="1834438"/>
    <lineage>
        <taxon>Bacteria</taxon>
        <taxon>Pseudomonadati</taxon>
        <taxon>Bacteroidota</taxon>
        <taxon>Sphingobacteriia</taxon>
        <taxon>Sphingobacteriales</taxon>
        <taxon>Sphingobacteriaceae</taxon>
        <taxon>Pedobacter</taxon>
    </lineage>
</organism>
<protein>
    <recommendedName>
        <fullName evidence="2">DUF5689 domain-containing protein</fullName>
    </recommendedName>
</protein>
<sequence>MKKIYSLLAALLLCTLLFNACKKDEKPAEGKLNSFAALFVVKNAYKGSDVQLNAEKLGGATQTGGIVISNLSGNNFPKGGLIIQNASRGQVRGLLIELPDAAGNYAPGDSLVINIDGSTLAKVGSSLQLKGITTADITKVSSDNALKPRTVALGALLGNFELYENTLLKVTADAKPVPQPGETYAGNKMLDDGSGSAVALHTAATATFAGNSLPASATYTVIPMYGDEAGNYGTIPQVRLRTEADVENASGPIYANWPESFETPDATVKGSYNMNTPAVPDNSIMLKTGSWKLYQSIIGNTAARDRFNEPGLQSIRMQQNLTESAYLQMNFDLPNGASKVTLWAGAYYTDAVSTFRLEYSTDGGLTWLPAGADIQCQSRGSRQETFLLNIKGNVRFRINKLGLGTTSVPNILNGRLSIEDIAIYSN</sequence>
<keyword evidence="1" id="KW-0732">Signal</keyword>
<evidence type="ECO:0000256" key="1">
    <source>
        <dbReference type="SAM" id="SignalP"/>
    </source>
</evidence>